<dbReference type="Proteomes" id="UP000239209">
    <property type="component" value="Unassembled WGS sequence"/>
</dbReference>
<dbReference type="InterPro" id="IPR003660">
    <property type="entry name" value="HAMP_dom"/>
</dbReference>
<dbReference type="OrthoDB" id="1115140at2"/>
<keyword evidence="3 5" id="KW-0807">Transducer</keyword>
<keyword evidence="1 6" id="KW-0812">Transmembrane</keyword>
<dbReference type="InterPro" id="IPR004090">
    <property type="entry name" value="Chemotax_Me-accpt_rcpt"/>
</dbReference>
<comment type="caution">
    <text evidence="9">The sequence shown here is derived from an EMBL/GenBank/DDBJ whole genome shotgun (WGS) entry which is preliminary data.</text>
</comment>
<evidence type="ECO:0000256" key="1">
    <source>
        <dbReference type="ARBA" id="ARBA00022692"/>
    </source>
</evidence>
<dbReference type="PROSITE" id="PS50111">
    <property type="entry name" value="CHEMOTAXIS_TRANSDUC_2"/>
    <property type="match status" value="1"/>
</dbReference>
<dbReference type="AlphaFoldDB" id="A0A2T0SBD9"/>
<proteinExistence type="inferred from homology"/>
<dbReference type="PANTHER" id="PTHR32089:SF112">
    <property type="entry name" value="LYSOZYME-LIKE PROTEIN-RELATED"/>
    <property type="match status" value="1"/>
</dbReference>
<dbReference type="SMART" id="SM00304">
    <property type="entry name" value="HAMP"/>
    <property type="match status" value="1"/>
</dbReference>
<dbReference type="GO" id="GO:0004888">
    <property type="term" value="F:transmembrane signaling receptor activity"/>
    <property type="evidence" value="ECO:0007669"/>
    <property type="project" value="InterPro"/>
</dbReference>
<dbReference type="GO" id="GO:0007165">
    <property type="term" value="P:signal transduction"/>
    <property type="evidence" value="ECO:0007669"/>
    <property type="project" value="UniProtKB-KW"/>
</dbReference>
<feature type="domain" description="HAMP" evidence="8">
    <location>
        <begin position="215"/>
        <end position="267"/>
    </location>
</feature>
<evidence type="ECO:0000259" key="7">
    <source>
        <dbReference type="PROSITE" id="PS50111"/>
    </source>
</evidence>
<dbReference type="Gene3D" id="1.10.287.950">
    <property type="entry name" value="Methyl-accepting chemotaxis protein"/>
    <property type="match status" value="1"/>
</dbReference>
<evidence type="ECO:0000256" key="5">
    <source>
        <dbReference type="PROSITE-ProRule" id="PRU00284"/>
    </source>
</evidence>
<dbReference type="CDD" id="cd06225">
    <property type="entry name" value="HAMP"/>
    <property type="match status" value="1"/>
</dbReference>
<dbReference type="InterPro" id="IPR004089">
    <property type="entry name" value="MCPsignal_dom"/>
</dbReference>
<organism evidence="9 10">
    <name type="scientific">Pseudosporangium ferrugineum</name>
    <dbReference type="NCBI Taxonomy" id="439699"/>
    <lineage>
        <taxon>Bacteria</taxon>
        <taxon>Bacillati</taxon>
        <taxon>Actinomycetota</taxon>
        <taxon>Actinomycetes</taxon>
        <taxon>Micromonosporales</taxon>
        <taxon>Micromonosporaceae</taxon>
        <taxon>Pseudosporangium</taxon>
    </lineage>
</organism>
<evidence type="ECO:0000256" key="3">
    <source>
        <dbReference type="ARBA" id="ARBA00023224"/>
    </source>
</evidence>
<protein>
    <submittedName>
        <fullName evidence="9">Methyl-accepting chemotaxis protein</fullName>
    </submittedName>
</protein>
<dbReference type="EMBL" id="PVZG01000004">
    <property type="protein sequence ID" value="PRY30745.1"/>
    <property type="molecule type" value="Genomic_DNA"/>
</dbReference>
<sequence length="530" mass="55020">MSKRTAAPLQRFLDLPVRVKLTTLVAASLIALATSLAVTVWNNATAADAARQLRTITTASTLVLQLDREASDLKANGLQAVVRDDPKQQAAVLQGRIDVTNGLMGQLEKIELPSGLKAAVERIKSVTTDYTATLKRFVDGAAADPEGARLSWEQIGVDNYLISAVLSNERKLFSDTVARTEAAADASRDRAELVLWLAVIVAAVVVCLLARLVVVSITRPLLRVRGALQAMAGGDLTVEAAVSGRDEVGQMARALDDAQANMRRVLSSVAVSAESVAAAAEEMASTSRTMSTSAEQAADQAHGASLAAGSVSDNVNSVAKGTHEMGASIRDIAHNATEAARVAAQAVGVAEATTTQVGKLGESSSEIATIIKVITSIAEQTNLLALNATIEAARAGEMGKGFAVVAGEVKDLAQETAKATDDISRRVQAIQGDTAGAVSAIGEITAVIARINDYQTMIASAVEQQTATTEEISRSVAMAAGGAGDIAKNITGVATATQVSTEGIAQSRQAVTELSTMAHNLQSLVSHFRF</sequence>
<feature type="transmembrane region" description="Helical" evidence="6">
    <location>
        <begin position="193"/>
        <end position="214"/>
    </location>
</feature>
<dbReference type="PROSITE" id="PS50885">
    <property type="entry name" value="HAMP"/>
    <property type="match status" value="1"/>
</dbReference>
<evidence type="ECO:0000259" key="8">
    <source>
        <dbReference type="PROSITE" id="PS50885"/>
    </source>
</evidence>
<keyword evidence="6" id="KW-0472">Membrane</keyword>
<gene>
    <name evidence="9" type="ORF">CLV70_104297</name>
</gene>
<dbReference type="GO" id="GO:0016020">
    <property type="term" value="C:membrane"/>
    <property type="evidence" value="ECO:0007669"/>
    <property type="project" value="InterPro"/>
</dbReference>
<dbReference type="RefSeq" id="WP_106126348.1">
    <property type="nucleotide sequence ID" value="NZ_PVZG01000004.1"/>
</dbReference>
<dbReference type="Pfam" id="PF00672">
    <property type="entry name" value="HAMP"/>
    <property type="match status" value="1"/>
</dbReference>
<keyword evidence="10" id="KW-1185">Reference proteome</keyword>
<dbReference type="SMART" id="SM00283">
    <property type="entry name" value="MA"/>
    <property type="match status" value="1"/>
</dbReference>
<evidence type="ECO:0000256" key="6">
    <source>
        <dbReference type="SAM" id="Phobius"/>
    </source>
</evidence>
<evidence type="ECO:0000313" key="10">
    <source>
        <dbReference type="Proteomes" id="UP000239209"/>
    </source>
</evidence>
<dbReference type="GO" id="GO:0006935">
    <property type="term" value="P:chemotaxis"/>
    <property type="evidence" value="ECO:0007669"/>
    <property type="project" value="InterPro"/>
</dbReference>
<evidence type="ECO:0000256" key="4">
    <source>
        <dbReference type="ARBA" id="ARBA00029447"/>
    </source>
</evidence>
<dbReference type="PRINTS" id="PR00260">
    <property type="entry name" value="CHEMTRNSDUCR"/>
</dbReference>
<comment type="similarity">
    <text evidence="4">Belongs to the methyl-accepting chemotaxis (MCP) protein family.</text>
</comment>
<name>A0A2T0SBD9_9ACTN</name>
<accession>A0A2T0SBD9</accession>
<feature type="domain" description="Methyl-accepting transducer" evidence="7">
    <location>
        <begin position="272"/>
        <end position="515"/>
    </location>
</feature>
<keyword evidence="2 6" id="KW-1133">Transmembrane helix</keyword>
<evidence type="ECO:0000313" key="9">
    <source>
        <dbReference type="EMBL" id="PRY30745.1"/>
    </source>
</evidence>
<dbReference type="PANTHER" id="PTHR32089">
    <property type="entry name" value="METHYL-ACCEPTING CHEMOTAXIS PROTEIN MCPB"/>
    <property type="match status" value="1"/>
</dbReference>
<dbReference type="Pfam" id="PF00015">
    <property type="entry name" value="MCPsignal"/>
    <property type="match status" value="1"/>
</dbReference>
<evidence type="ECO:0000256" key="2">
    <source>
        <dbReference type="ARBA" id="ARBA00022989"/>
    </source>
</evidence>
<reference evidence="9 10" key="1">
    <citation type="submission" date="2018-03" db="EMBL/GenBank/DDBJ databases">
        <title>Genomic Encyclopedia of Archaeal and Bacterial Type Strains, Phase II (KMG-II): from individual species to whole genera.</title>
        <authorList>
            <person name="Goeker M."/>
        </authorList>
    </citation>
    <scope>NUCLEOTIDE SEQUENCE [LARGE SCALE GENOMIC DNA]</scope>
    <source>
        <strain evidence="9 10">DSM 45348</strain>
    </source>
</reference>
<dbReference type="SUPFAM" id="SSF58104">
    <property type="entry name" value="Methyl-accepting chemotaxis protein (MCP) signaling domain"/>
    <property type="match status" value="1"/>
</dbReference>